<evidence type="ECO:0000313" key="1">
    <source>
        <dbReference type="EMBL" id="SSC12635.1"/>
    </source>
</evidence>
<dbReference type="InterPro" id="IPR008928">
    <property type="entry name" value="6-hairpin_glycosidase_sf"/>
</dbReference>
<dbReference type="Proteomes" id="UP000250796">
    <property type="component" value="Chromosome MESINF"/>
</dbReference>
<dbReference type="InterPro" id="IPR012341">
    <property type="entry name" value="6hp_glycosidase-like_sf"/>
</dbReference>
<reference evidence="1 2" key="1">
    <citation type="submission" date="2017-01" db="EMBL/GenBank/DDBJ databases">
        <authorList>
            <person name="Erauso G."/>
        </authorList>
    </citation>
    <scope>NUCLEOTIDE SEQUENCE [LARGE SCALE GENOMIC DNA]</scope>
    <source>
        <strain evidence="1">MESINF1</strain>
    </source>
</reference>
<dbReference type="EMBL" id="LS974202">
    <property type="protein sequence ID" value="SSC12635.1"/>
    <property type="molecule type" value="Genomic_DNA"/>
</dbReference>
<accession>A0A7Z7PRB7</accession>
<dbReference type="KEGG" id="minf:MESINF_1191"/>
<dbReference type="SUPFAM" id="SSF48208">
    <property type="entry name" value="Six-hairpin glycosidases"/>
    <property type="match status" value="1"/>
</dbReference>
<name>A0A7Z7PRB7_9BACT</name>
<gene>
    <name evidence="1" type="ORF">MESINF_1191</name>
</gene>
<proteinExistence type="predicted"/>
<dbReference type="GO" id="GO:0005975">
    <property type="term" value="P:carbohydrate metabolic process"/>
    <property type="evidence" value="ECO:0007669"/>
    <property type="project" value="InterPro"/>
</dbReference>
<dbReference type="AlphaFoldDB" id="A0A7Z7PRB7"/>
<dbReference type="Gene3D" id="1.50.10.10">
    <property type="match status" value="1"/>
</dbReference>
<protein>
    <submittedName>
        <fullName evidence="1">Uncharacterized protein</fullName>
    </submittedName>
</protein>
<sequence length="764" mass="83576">MKKILALFIIVLPVALAGINVELDLGHLEFLRDEFDIEGSVEAGYWIYADRQPDGSYRHAQAPGEGVTCVDDVARAAILYLRLFEKSAEESHYLKAREALDFLLAMQDVDGDFFNFIFADGKINRNGPTSRKGGNWWTARGLWALSTGAWVLSQRDPSYSMELARASHKAFRVLLNYERDGLIQGYTDISSVALLGAVELYRISNDLEVLNFIKRCSGSLRSKLITDNDSIFRGLVDENAPQENVPHWHGWGSRQLEALAMTALALEDDEMLGLAADAFKDGAMLLLSAGPVYSLSGFVQLFPQIAYAAEAAISTGYTLFSITNDREIATITALLGSWFIGLNSLGQSMIGPNGEGYDGMEFSHINRNAGAESTISMLLSLERLSRLPDEYEKYFSGTIELLTPAKVIEAEAMRTGLSEVDTFQGTGISGNASLKVSGVFSLRESVALPPVPYSAFAGVGNVQTGPVSFTLRLGESRSEVTLSIARNSIFKVGGITGTGQDSTLTLGGKVGSGSFDLDQLVFLPDLIALYIPESDETLVLNHRAVPGYEEGMTALPGRIVSTERKIVQVPTVAVDLIENLDQVHLDLRALFDNDGLATADERKSSNFDNPQGIFGASYPAQELEKSLIDGRLEISGVEFAITTKGRDNMRLTGQAVTFVPEVFSRICILGSANHGDYTGQAMLVYEDGTTQNISVSFSDWCGGPSMGEDIAFTFPSRYDNTGNIERIKCMLYYRCIETLDRPLKTIVFPQIPNVHIFAITLRRK</sequence>
<evidence type="ECO:0000313" key="2">
    <source>
        <dbReference type="Proteomes" id="UP000250796"/>
    </source>
</evidence>
<organism evidence="1 2">
    <name type="scientific">Mesotoga infera</name>
    <dbReference type="NCBI Taxonomy" id="1236046"/>
    <lineage>
        <taxon>Bacteria</taxon>
        <taxon>Thermotogati</taxon>
        <taxon>Thermotogota</taxon>
        <taxon>Thermotogae</taxon>
        <taxon>Kosmotogales</taxon>
        <taxon>Kosmotogaceae</taxon>
        <taxon>Mesotoga</taxon>
    </lineage>
</organism>
<keyword evidence="2" id="KW-1185">Reference proteome</keyword>
<dbReference type="RefSeq" id="WP_169698918.1">
    <property type="nucleotide sequence ID" value="NZ_LS974202.1"/>
</dbReference>